<feature type="region of interest" description="Disordered" evidence="1">
    <location>
        <begin position="1"/>
        <end position="54"/>
    </location>
</feature>
<keyword evidence="3" id="KW-1185">Reference proteome</keyword>
<dbReference type="RefSeq" id="XP_043048916.1">
    <property type="nucleotide sequence ID" value="XM_043191609.1"/>
</dbReference>
<dbReference type="Proteomes" id="UP000790833">
    <property type="component" value="Unassembled WGS sequence"/>
</dbReference>
<protein>
    <submittedName>
        <fullName evidence="2">Ribosome biogenesis protein alb1</fullName>
    </submittedName>
</protein>
<dbReference type="OrthoDB" id="4086742at2759"/>
<sequence>MAHKNSINKPKIKIQSQKHASAIGKKRAARSRNVPATKSSTSRNSSGVAPTPTESKAVALFTGSIKPTGLITNNTLSNKRAKKLTRNAKYIAQRKEKLEIDLMAKQEGAMDLDEEKQTTKTNESRKAPSQLDKVKEVLWSAVADNANYKIDVEGEGTTLGVQAF</sequence>
<feature type="compositionally biased region" description="Polar residues" evidence="1">
    <location>
        <begin position="1"/>
        <end position="19"/>
    </location>
</feature>
<organism evidence="2 3">
    <name type="scientific">Scheffersomyces spartinae</name>
    <dbReference type="NCBI Taxonomy" id="45513"/>
    <lineage>
        <taxon>Eukaryota</taxon>
        <taxon>Fungi</taxon>
        <taxon>Dikarya</taxon>
        <taxon>Ascomycota</taxon>
        <taxon>Saccharomycotina</taxon>
        <taxon>Pichiomycetes</taxon>
        <taxon>Debaryomycetaceae</taxon>
        <taxon>Scheffersomyces</taxon>
    </lineage>
</organism>
<feature type="compositionally biased region" description="Polar residues" evidence="1">
    <location>
        <begin position="34"/>
        <end position="54"/>
    </location>
</feature>
<gene>
    <name evidence="2" type="primary">ALB1</name>
    <name evidence="2" type="ORF">KQ657_000785</name>
</gene>
<feature type="region of interest" description="Disordered" evidence="1">
    <location>
        <begin position="108"/>
        <end position="130"/>
    </location>
</feature>
<proteinExistence type="predicted"/>
<dbReference type="EMBL" id="JAHMUF010000012">
    <property type="protein sequence ID" value="KAG7193368.1"/>
    <property type="molecule type" value="Genomic_DNA"/>
</dbReference>
<evidence type="ECO:0000256" key="1">
    <source>
        <dbReference type="SAM" id="MobiDB-lite"/>
    </source>
</evidence>
<dbReference type="GeneID" id="66114159"/>
<name>A0A9P7V8Q5_9ASCO</name>
<evidence type="ECO:0000313" key="3">
    <source>
        <dbReference type="Proteomes" id="UP000790833"/>
    </source>
</evidence>
<feature type="compositionally biased region" description="Basic and acidic residues" evidence="1">
    <location>
        <begin position="115"/>
        <end position="130"/>
    </location>
</feature>
<reference evidence="2" key="1">
    <citation type="submission" date="2021-03" db="EMBL/GenBank/DDBJ databases">
        <authorList>
            <person name="Palmer J.M."/>
        </authorList>
    </citation>
    <scope>NUCLEOTIDE SEQUENCE</scope>
    <source>
        <strain evidence="2">ARV_011</strain>
    </source>
</reference>
<dbReference type="AlphaFoldDB" id="A0A9P7V8Q5"/>
<comment type="caution">
    <text evidence="2">The sequence shown here is derived from an EMBL/GenBank/DDBJ whole genome shotgun (WGS) entry which is preliminary data.</text>
</comment>
<accession>A0A9P7V8Q5</accession>
<evidence type="ECO:0000313" key="2">
    <source>
        <dbReference type="EMBL" id="KAG7193368.1"/>
    </source>
</evidence>